<dbReference type="RefSeq" id="WP_371952225.1">
    <property type="nucleotide sequence ID" value="NZ_JAXCEI010000011.1"/>
</dbReference>
<organism evidence="2 3">
    <name type="scientific">Actinomadura monticuli</name>
    <dbReference type="NCBI Taxonomy" id="3097367"/>
    <lineage>
        <taxon>Bacteria</taxon>
        <taxon>Bacillati</taxon>
        <taxon>Actinomycetota</taxon>
        <taxon>Actinomycetes</taxon>
        <taxon>Streptosporangiales</taxon>
        <taxon>Thermomonosporaceae</taxon>
        <taxon>Actinomadura</taxon>
    </lineage>
</organism>
<name>A0ABV4QFW6_9ACTN</name>
<proteinExistence type="predicted"/>
<evidence type="ECO:0000259" key="1">
    <source>
        <dbReference type="Pfam" id="PF26136"/>
    </source>
</evidence>
<dbReference type="InterPro" id="IPR058711">
    <property type="entry name" value="SCO6045-like_C"/>
</dbReference>
<reference evidence="2 3" key="1">
    <citation type="submission" date="2023-11" db="EMBL/GenBank/DDBJ databases">
        <title>Actinomadura monticuli sp. nov., isolated from volcanic ash.</title>
        <authorList>
            <person name="Lee S.D."/>
            <person name="Yang H."/>
            <person name="Kim I.S."/>
        </authorList>
    </citation>
    <scope>NUCLEOTIDE SEQUENCE [LARGE SCALE GENOMIC DNA]</scope>
    <source>
        <strain evidence="2 3">DLS-62</strain>
    </source>
</reference>
<feature type="domain" description="SCO6045-like C-terminal" evidence="1">
    <location>
        <begin position="10"/>
        <end position="93"/>
    </location>
</feature>
<gene>
    <name evidence="2" type="ORF">SM611_24310</name>
</gene>
<accession>A0ABV4QFW6</accession>
<dbReference type="Pfam" id="PF26136">
    <property type="entry name" value="SCO6045_C"/>
    <property type="match status" value="1"/>
</dbReference>
<dbReference type="Proteomes" id="UP001569963">
    <property type="component" value="Unassembled WGS sequence"/>
</dbReference>
<keyword evidence="3" id="KW-1185">Reference proteome</keyword>
<protein>
    <recommendedName>
        <fullName evidence="1">SCO6045-like C-terminal domain-containing protein</fullName>
    </recommendedName>
</protein>
<sequence length="150" mass="15611">MSGPFDPGLAAAQEALVLAMTSGGPLPDGFDAAAVGAAARGILLKRAGEAARAWPALAASYGPAWREAFTGWAAARPTRGSFRDGWDFARAHRGDLGAGAARELALAEVRWSYDGEAPPRPRALAVRRTPGGVAVLVRGYVRVFGRAANR</sequence>
<dbReference type="EMBL" id="JAXCEI010000011">
    <property type="protein sequence ID" value="MFA1542069.1"/>
    <property type="molecule type" value="Genomic_DNA"/>
</dbReference>
<evidence type="ECO:0000313" key="2">
    <source>
        <dbReference type="EMBL" id="MFA1542069.1"/>
    </source>
</evidence>
<comment type="caution">
    <text evidence="2">The sequence shown here is derived from an EMBL/GenBank/DDBJ whole genome shotgun (WGS) entry which is preliminary data.</text>
</comment>
<evidence type="ECO:0000313" key="3">
    <source>
        <dbReference type="Proteomes" id="UP001569963"/>
    </source>
</evidence>